<protein>
    <recommendedName>
        <fullName evidence="4">Lipoprotein</fullName>
    </recommendedName>
</protein>
<keyword evidence="3" id="KW-1185">Reference proteome</keyword>
<dbReference type="KEGG" id="sxa:FMM02_08630"/>
<dbReference type="OrthoDB" id="7584845at2"/>
<name>A0A516IT55_9SPHN</name>
<gene>
    <name evidence="2" type="ORF">FMM02_08630</name>
</gene>
<dbReference type="AlphaFoldDB" id="A0A516IT55"/>
<sequence length="167" mass="17004">MRTLILLAALAATASCSMPSAGPEPSLAPRPAEAIDPRLPVASSEPVGATDPALIARLAELTGRAGEGVERFSALEANASRLAAAAGPEGGESWIAAQQALSRLIEQFGVTTRAGADIDALAGEQLGTKRWISPADQAAISQASASVAALADRQSVAIDRIRGRLAR</sequence>
<proteinExistence type="predicted"/>
<reference evidence="2 3" key="1">
    <citation type="submission" date="2019-07" db="EMBL/GenBank/DDBJ databases">
        <title>Sphingomonas AE3 Genome sequencing and assembly.</title>
        <authorList>
            <person name="Kim H."/>
        </authorList>
    </citation>
    <scope>NUCLEOTIDE SEQUENCE [LARGE SCALE GENOMIC DNA]</scope>
    <source>
        <strain evidence="2 3">AE3</strain>
    </source>
</reference>
<dbReference type="PROSITE" id="PS51257">
    <property type="entry name" value="PROKAR_LIPOPROTEIN"/>
    <property type="match status" value="1"/>
</dbReference>
<accession>A0A516IT55</accession>
<keyword evidence="1" id="KW-0732">Signal</keyword>
<feature type="chain" id="PRO_5021842224" description="Lipoprotein" evidence="1">
    <location>
        <begin position="22"/>
        <end position="167"/>
    </location>
</feature>
<dbReference type="Proteomes" id="UP000321857">
    <property type="component" value="Chromosome"/>
</dbReference>
<evidence type="ECO:0000256" key="1">
    <source>
        <dbReference type="SAM" id="SignalP"/>
    </source>
</evidence>
<organism evidence="2 3">
    <name type="scientific">Sphingomonas xanthus</name>
    <dbReference type="NCBI Taxonomy" id="2594473"/>
    <lineage>
        <taxon>Bacteria</taxon>
        <taxon>Pseudomonadati</taxon>
        <taxon>Pseudomonadota</taxon>
        <taxon>Alphaproteobacteria</taxon>
        <taxon>Sphingomonadales</taxon>
        <taxon>Sphingomonadaceae</taxon>
        <taxon>Sphingomonas</taxon>
    </lineage>
</organism>
<dbReference type="EMBL" id="CP041659">
    <property type="protein sequence ID" value="QDP20014.1"/>
    <property type="molecule type" value="Genomic_DNA"/>
</dbReference>
<dbReference type="RefSeq" id="WP_147494463.1">
    <property type="nucleotide sequence ID" value="NZ_CP041659.1"/>
</dbReference>
<evidence type="ECO:0000313" key="2">
    <source>
        <dbReference type="EMBL" id="QDP20014.1"/>
    </source>
</evidence>
<feature type="signal peptide" evidence="1">
    <location>
        <begin position="1"/>
        <end position="21"/>
    </location>
</feature>
<evidence type="ECO:0000313" key="3">
    <source>
        <dbReference type="Proteomes" id="UP000321857"/>
    </source>
</evidence>
<evidence type="ECO:0008006" key="4">
    <source>
        <dbReference type="Google" id="ProtNLM"/>
    </source>
</evidence>